<feature type="compositionally biased region" description="Basic and acidic residues" evidence="1">
    <location>
        <begin position="1"/>
        <end position="19"/>
    </location>
</feature>
<comment type="caution">
    <text evidence="2">The sequence shown here is derived from an EMBL/GenBank/DDBJ whole genome shotgun (WGS) entry which is preliminary data.</text>
</comment>
<protein>
    <submittedName>
        <fullName evidence="2">Uncharacterized protein</fullName>
    </submittedName>
</protein>
<organism evidence="2 3">
    <name type="scientific">Planotetraspora phitsanulokensis</name>
    <dbReference type="NCBI Taxonomy" id="575192"/>
    <lineage>
        <taxon>Bacteria</taxon>
        <taxon>Bacillati</taxon>
        <taxon>Actinomycetota</taxon>
        <taxon>Actinomycetes</taxon>
        <taxon>Streptosporangiales</taxon>
        <taxon>Streptosporangiaceae</taxon>
        <taxon>Planotetraspora</taxon>
    </lineage>
</organism>
<gene>
    <name evidence="2" type="ORF">Pph01_81870</name>
</gene>
<dbReference type="Proteomes" id="UP000622547">
    <property type="component" value="Unassembled WGS sequence"/>
</dbReference>
<name>A0A8J3UJ03_9ACTN</name>
<keyword evidence="3" id="KW-1185">Reference proteome</keyword>
<evidence type="ECO:0000313" key="3">
    <source>
        <dbReference type="Proteomes" id="UP000622547"/>
    </source>
</evidence>
<dbReference type="EMBL" id="BOOP01000053">
    <property type="protein sequence ID" value="GII43184.1"/>
    <property type="molecule type" value="Genomic_DNA"/>
</dbReference>
<accession>A0A8J3UJ03</accession>
<sequence>MRDPTKVKLEGAKVIDPRAPHNWPAGWELKPARTGSGAVLTQEQESASSNPLAGSGGAPPSGRIAEPSTPE</sequence>
<evidence type="ECO:0000313" key="2">
    <source>
        <dbReference type="EMBL" id="GII43184.1"/>
    </source>
</evidence>
<proteinExistence type="predicted"/>
<dbReference type="AlphaFoldDB" id="A0A8J3UJ03"/>
<reference evidence="2 3" key="1">
    <citation type="submission" date="2021-01" db="EMBL/GenBank/DDBJ databases">
        <title>Whole genome shotgun sequence of Planotetraspora phitsanulokensis NBRC 104273.</title>
        <authorList>
            <person name="Komaki H."/>
            <person name="Tamura T."/>
        </authorList>
    </citation>
    <scope>NUCLEOTIDE SEQUENCE [LARGE SCALE GENOMIC DNA]</scope>
    <source>
        <strain evidence="2 3">NBRC 104273</strain>
    </source>
</reference>
<evidence type="ECO:0000256" key="1">
    <source>
        <dbReference type="SAM" id="MobiDB-lite"/>
    </source>
</evidence>
<feature type="region of interest" description="Disordered" evidence="1">
    <location>
        <begin position="1"/>
        <end position="71"/>
    </location>
</feature>